<feature type="domain" description="SET" evidence="2">
    <location>
        <begin position="405"/>
        <end position="543"/>
    </location>
</feature>
<protein>
    <recommendedName>
        <fullName evidence="2">SET domain-containing protein</fullName>
    </recommendedName>
</protein>
<evidence type="ECO:0000259" key="2">
    <source>
        <dbReference type="Pfam" id="PF00856"/>
    </source>
</evidence>
<dbReference type="InterPro" id="IPR036770">
    <property type="entry name" value="Ankyrin_rpt-contain_sf"/>
</dbReference>
<feature type="compositionally biased region" description="Pro residues" evidence="1">
    <location>
        <begin position="576"/>
        <end position="601"/>
    </location>
</feature>
<evidence type="ECO:0000256" key="1">
    <source>
        <dbReference type="SAM" id="MobiDB-lite"/>
    </source>
</evidence>
<keyword evidence="4" id="KW-1185">Reference proteome</keyword>
<proteinExistence type="predicted"/>
<dbReference type="EMBL" id="BNJQ01000002">
    <property type="protein sequence ID" value="GHP02161.1"/>
    <property type="molecule type" value="Genomic_DNA"/>
</dbReference>
<dbReference type="Proteomes" id="UP000660262">
    <property type="component" value="Unassembled WGS sequence"/>
</dbReference>
<dbReference type="Pfam" id="PF00856">
    <property type="entry name" value="SET"/>
    <property type="match status" value="1"/>
</dbReference>
<name>A0A830H966_9CHLO</name>
<dbReference type="Gene3D" id="2.170.270.10">
    <property type="entry name" value="SET domain"/>
    <property type="match status" value="1"/>
</dbReference>
<sequence>MDVVVWPSSIPTGSLVEFLSTTSKGNDDNRQWTEAVVQQHSTSQSTIKLYPSGAKRLIEVPLDHVRPRHIGTTWPALCGGGELSTVLVKNKRGWREIQGTAHTQEWFPAPRTLAASVDWRMHASGAGRCFEHLCLAMEEGKEAKVKAWLAFLASTNCLRLARAVDAAGFTPLHYLASPSADVTEVSAEVRVRILEEFARWCGKDVLERDDAYLSGGTATPTSANATDTPLFFAISDGHAELACEFVRLGARLSDAALDALARMPKFLARARALDAAERAIRKGKLPPPPPPPTTTTTVGLPAMSLDEVCGLTGRKPVESQRFDQTLCPDVFETVNLWRQWRRRQKKGRMTRHDISWHDTPGKLTDIGLGDGRKVSEHTGVMLCELPMDDPARVYAPSLYANHRQFGVFATRSLASGEILGEYGGLVRTEESVNNNVFTKPRFGEDELVCAKTSHVYDHDLDFKNVEWAEGVAIEMQVDARVFCTTMAFVNDFRTDPLELGDASSSRSPNAAYEAVLDAEFWPRILVVATKTILPGEQVLADYGEGFWNLLRGFVHDRDEVERCIMDSAAVNKEALLPPPPPLPPPLPPPPLPLPLPAPAAPRSPSVHVVDDDDDDDDEPLLLEFAPPLVEDLTSPSLVEDLTGPSLVEDLTGSPPAAEDLTHQVLVIE</sequence>
<feature type="region of interest" description="Disordered" evidence="1">
    <location>
        <begin position="575"/>
        <end position="620"/>
    </location>
</feature>
<gene>
    <name evidence="3" type="ORF">PPROV_000091800</name>
</gene>
<dbReference type="Gene3D" id="1.25.40.20">
    <property type="entry name" value="Ankyrin repeat-containing domain"/>
    <property type="match status" value="1"/>
</dbReference>
<accession>A0A830H966</accession>
<organism evidence="3 4">
    <name type="scientific">Pycnococcus provasolii</name>
    <dbReference type="NCBI Taxonomy" id="41880"/>
    <lineage>
        <taxon>Eukaryota</taxon>
        <taxon>Viridiplantae</taxon>
        <taxon>Chlorophyta</taxon>
        <taxon>Pseudoscourfieldiophyceae</taxon>
        <taxon>Pseudoscourfieldiales</taxon>
        <taxon>Pycnococcaceae</taxon>
        <taxon>Pycnococcus</taxon>
    </lineage>
</organism>
<dbReference type="AlphaFoldDB" id="A0A830H966"/>
<comment type="caution">
    <text evidence="3">The sequence shown here is derived from an EMBL/GenBank/DDBJ whole genome shotgun (WGS) entry which is preliminary data.</text>
</comment>
<feature type="compositionally biased region" description="Acidic residues" evidence="1">
    <location>
        <begin position="610"/>
        <end position="620"/>
    </location>
</feature>
<dbReference type="InterPro" id="IPR001214">
    <property type="entry name" value="SET_dom"/>
</dbReference>
<reference evidence="3" key="1">
    <citation type="submission" date="2020-10" db="EMBL/GenBank/DDBJ databases">
        <title>Unveiling of a novel bifunctional photoreceptor, Dualchrome1, isolated from a cosmopolitan green alga.</title>
        <authorList>
            <person name="Suzuki S."/>
            <person name="Kawachi M."/>
        </authorList>
    </citation>
    <scope>NUCLEOTIDE SEQUENCE</scope>
    <source>
        <strain evidence="3">NIES 2893</strain>
    </source>
</reference>
<evidence type="ECO:0000313" key="3">
    <source>
        <dbReference type="EMBL" id="GHP02161.1"/>
    </source>
</evidence>
<dbReference type="InterPro" id="IPR046341">
    <property type="entry name" value="SET_dom_sf"/>
</dbReference>
<dbReference type="SUPFAM" id="SSF82199">
    <property type="entry name" value="SET domain"/>
    <property type="match status" value="1"/>
</dbReference>
<evidence type="ECO:0000313" key="4">
    <source>
        <dbReference type="Proteomes" id="UP000660262"/>
    </source>
</evidence>